<evidence type="ECO:0000313" key="11">
    <source>
        <dbReference type="EMBL" id="PVY61401.1"/>
    </source>
</evidence>
<keyword evidence="4 9" id="KW-0456">Lyase</keyword>
<evidence type="ECO:0000256" key="9">
    <source>
        <dbReference type="RuleBase" id="RU366031"/>
    </source>
</evidence>
<evidence type="ECO:0000256" key="7">
    <source>
        <dbReference type="ARBA" id="ARBA00040167"/>
    </source>
</evidence>
<dbReference type="STRING" id="1231391.GCA_000308195_00871"/>
<gene>
    <name evidence="11" type="ORF">C7440_2952</name>
</gene>
<organism evidence="11 12">
    <name type="scientific">Pusillimonas noertemannii</name>
    <dbReference type="NCBI Taxonomy" id="305977"/>
    <lineage>
        <taxon>Bacteria</taxon>
        <taxon>Pseudomonadati</taxon>
        <taxon>Pseudomonadota</taxon>
        <taxon>Betaproteobacteria</taxon>
        <taxon>Burkholderiales</taxon>
        <taxon>Alcaligenaceae</taxon>
        <taxon>Pusillimonas</taxon>
    </lineage>
</organism>
<dbReference type="GO" id="GO:0004852">
    <property type="term" value="F:uroporphyrinogen-III synthase activity"/>
    <property type="evidence" value="ECO:0007669"/>
    <property type="project" value="UniProtKB-UniRule"/>
</dbReference>
<comment type="pathway">
    <text evidence="1 9">Porphyrin-containing compound metabolism; protoporphyrin-IX biosynthesis; coproporphyrinogen-III from 5-aminolevulinate: step 3/4.</text>
</comment>
<dbReference type="Pfam" id="PF02602">
    <property type="entry name" value="HEM4"/>
    <property type="match status" value="1"/>
</dbReference>
<dbReference type="Proteomes" id="UP000246145">
    <property type="component" value="Unassembled WGS sequence"/>
</dbReference>
<dbReference type="UniPathway" id="UPA00251">
    <property type="reaction ID" value="UER00320"/>
</dbReference>
<feature type="domain" description="Tetrapyrrole biosynthesis uroporphyrinogen III synthase" evidence="10">
    <location>
        <begin position="21"/>
        <end position="239"/>
    </location>
</feature>
<dbReference type="RefSeq" id="WP_116519050.1">
    <property type="nucleotide sequence ID" value="NZ_JACCEX010000004.1"/>
</dbReference>
<keyword evidence="12" id="KW-1185">Reference proteome</keyword>
<evidence type="ECO:0000256" key="4">
    <source>
        <dbReference type="ARBA" id="ARBA00023239"/>
    </source>
</evidence>
<dbReference type="SUPFAM" id="SSF69618">
    <property type="entry name" value="HemD-like"/>
    <property type="match status" value="1"/>
</dbReference>
<evidence type="ECO:0000256" key="5">
    <source>
        <dbReference type="ARBA" id="ARBA00023244"/>
    </source>
</evidence>
<dbReference type="InterPro" id="IPR036108">
    <property type="entry name" value="4pyrrol_syn_uPrphyn_synt_sf"/>
</dbReference>
<dbReference type="GO" id="GO:0006782">
    <property type="term" value="P:protoporphyrinogen IX biosynthetic process"/>
    <property type="evidence" value="ECO:0007669"/>
    <property type="project" value="UniProtKB-UniRule"/>
</dbReference>
<accession>A0A2U1CK81</accession>
<reference evidence="11 12" key="1">
    <citation type="submission" date="2018-04" db="EMBL/GenBank/DDBJ databases">
        <title>Genomic Encyclopedia of Type Strains, Phase IV (KMG-IV): sequencing the most valuable type-strain genomes for metagenomic binning, comparative biology and taxonomic classification.</title>
        <authorList>
            <person name="Goeker M."/>
        </authorList>
    </citation>
    <scope>NUCLEOTIDE SEQUENCE [LARGE SCALE GENOMIC DNA]</scope>
    <source>
        <strain evidence="11 12">DSM 10065</strain>
    </source>
</reference>
<dbReference type="GO" id="GO:0006780">
    <property type="term" value="P:uroporphyrinogen III biosynthetic process"/>
    <property type="evidence" value="ECO:0007669"/>
    <property type="project" value="UniProtKB-UniRule"/>
</dbReference>
<dbReference type="InterPro" id="IPR003754">
    <property type="entry name" value="4pyrrol_synth_uPrphyn_synth"/>
</dbReference>
<comment type="caution">
    <text evidence="11">The sequence shown here is derived from an EMBL/GenBank/DDBJ whole genome shotgun (WGS) entry which is preliminary data.</text>
</comment>
<evidence type="ECO:0000256" key="3">
    <source>
        <dbReference type="ARBA" id="ARBA00013109"/>
    </source>
</evidence>
<dbReference type="InterPro" id="IPR039793">
    <property type="entry name" value="UROS/Hem4"/>
</dbReference>
<dbReference type="CDD" id="cd06578">
    <property type="entry name" value="HemD"/>
    <property type="match status" value="1"/>
</dbReference>
<name>A0A2U1CK81_9BURK</name>
<sequence>MTAGLADALVVLTRPQGRNEPLAQRLADRGLEPLVMPVLDIVPVAEPGGLVPRPGDQDLIVFVSGNAVSSYFQQLAQADSLPGAWPAHTLVAAVGAATAKAVAQTGLVPAGQVVLPAQSEEQDSEALWKVLQPRVAGLRNALIVRGQAGREWLGQRLEQAGLRVVRHAAYERRMLDWPPHQARRLREAVAAGKGVVCLLTSAHGVQAFVDNAARHGLLASCAGFHYVVIHPRIAGRLQSSLDVPGGTDSSLAVTICAPRDDAIFQAVTSLASL</sequence>
<proteinExistence type="inferred from homology"/>
<dbReference type="EC" id="4.2.1.75" evidence="3 9"/>
<dbReference type="PANTHER" id="PTHR38042">
    <property type="entry name" value="UROPORPHYRINOGEN-III SYNTHASE, CHLOROPLASTIC"/>
    <property type="match status" value="1"/>
</dbReference>
<keyword evidence="5 9" id="KW-0627">Porphyrin biosynthesis</keyword>
<dbReference type="Gene3D" id="3.40.50.10090">
    <property type="match status" value="2"/>
</dbReference>
<evidence type="ECO:0000256" key="1">
    <source>
        <dbReference type="ARBA" id="ARBA00004772"/>
    </source>
</evidence>
<evidence type="ECO:0000256" key="6">
    <source>
        <dbReference type="ARBA" id="ARBA00037589"/>
    </source>
</evidence>
<evidence type="ECO:0000256" key="8">
    <source>
        <dbReference type="ARBA" id="ARBA00048617"/>
    </source>
</evidence>
<evidence type="ECO:0000313" key="12">
    <source>
        <dbReference type="Proteomes" id="UP000246145"/>
    </source>
</evidence>
<dbReference type="PANTHER" id="PTHR38042:SF1">
    <property type="entry name" value="UROPORPHYRINOGEN-III SYNTHASE, CHLOROPLASTIC"/>
    <property type="match status" value="1"/>
</dbReference>
<comment type="catalytic activity">
    <reaction evidence="8 9">
        <text>hydroxymethylbilane = uroporphyrinogen III + H2O</text>
        <dbReference type="Rhea" id="RHEA:18965"/>
        <dbReference type="ChEBI" id="CHEBI:15377"/>
        <dbReference type="ChEBI" id="CHEBI:57308"/>
        <dbReference type="ChEBI" id="CHEBI:57845"/>
        <dbReference type="EC" id="4.2.1.75"/>
    </reaction>
</comment>
<dbReference type="OrthoDB" id="9787650at2"/>
<dbReference type="AlphaFoldDB" id="A0A2U1CK81"/>
<dbReference type="EMBL" id="QEKO01000004">
    <property type="protein sequence ID" value="PVY61401.1"/>
    <property type="molecule type" value="Genomic_DNA"/>
</dbReference>
<comment type="function">
    <text evidence="6 9">Catalyzes cyclization of the linear tetrapyrrole, hydroxymethylbilane, to the macrocyclic uroporphyrinogen III.</text>
</comment>
<comment type="similarity">
    <text evidence="2 9">Belongs to the uroporphyrinogen-III synthase family.</text>
</comment>
<evidence type="ECO:0000259" key="10">
    <source>
        <dbReference type="Pfam" id="PF02602"/>
    </source>
</evidence>
<protein>
    <recommendedName>
        <fullName evidence="7 9">Uroporphyrinogen-III synthase</fullName>
        <ecNumber evidence="3 9">4.2.1.75</ecNumber>
    </recommendedName>
</protein>
<evidence type="ECO:0000256" key="2">
    <source>
        <dbReference type="ARBA" id="ARBA00008133"/>
    </source>
</evidence>